<name>A0AAX4HPB6_9BACT</name>
<accession>A0AAX4HPB6</accession>
<keyword evidence="2" id="KW-1185">Reference proteome</keyword>
<evidence type="ECO:0000313" key="2">
    <source>
        <dbReference type="Proteomes" id="UP001324634"/>
    </source>
</evidence>
<evidence type="ECO:0000313" key="1">
    <source>
        <dbReference type="EMBL" id="WPU65003.1"/>
    </source>
</evidence>
<protein>
    <recommendedName>
        <fullName evidence="3">CopG family transcriptional regulator</fullName>
    </recommendedName>
</protein>
<dbReference type="Proteomes" id="UP001324634">
    <property type="component" value="Chromosome"/>
</dbReference>
<evidence type="ECO:0008006" key="3">
    <source>
        <dbReference type="Google" id="ProtNLM"/>
    </source>
</evidence>
<proteinExistence type="predicted"/>
<organism evidence="1 2">
    <name type="scientific">Peredibacter starrii</name>
    <dbReference type="NCBI Taxonomy" id="28202"/>
    <lineage>
        <taxon>Bacteria</taxon>
        <taxon>Pseudomonadati</taxon>
        <taxon>Bdellovibrionota</taxon>
        <taxon>Bacteriovoracia</taxon>
        <taxon>Bacteriovoracales</taxon>
        <taxon>Bacteriovoracaceae</taxon>
        <taxon>Peredibacter</taxon>
    </lineage>
</organism>
<gene>
    <name evidence="1" type="ORF">SOO65_20105</name>
</gene>
<sequence length="94" mass="10789">MKKDSKKHGSPISDDEFDRRFIEDAERALNAPDNRVKIRVNTFIDADIYDALHDEADRTGQKYQTLLNKYLRAAVLKEVNESDIKAIKIALGVR</sequence>
<dbReference type="RefSeq" id="WP_321394881.1">
    <property type="nucleotide sequence ID" value="NZ_CP139487.1"/>
</dbReference>
<reference evidence="1 2" key="1">
    <citation type="submission" date="2023-11" db="EMBL/GenBank/DDBJ databases">
        <title>Peredibacter starrii A3.12.</title>
        <authorList>
            <person name="Mitchell R.J."/>
        </authorList>
    </citation>
    <scope>NUCLEOTIDE SEQUENCE [LARGE SCALE GENOMIC DNA]</scope>
    <source>
        <strain evidence="1 2">A3.12</strain>
    </source>
</reference>
<dbReference type="EMBL" id="CP139487">
    <property type="protein sequence ID" value="WPU65003.1"/>
    <property type="molecule type" value="Genomic_DNA"/>
</dbReference>
<dbReference type="KEGG" id="psti:SOO65_20105"/>
<dbReference type="AlphaFoldDB" id="A0AAX4HPB6"/>